<keyword evidence="3" id="KW-1185">Reference proteome</keyword>
<evidence type="ECO:0000256" key="1">
    <source>
        <dbReference type="SAM" id="MobiDB-lite"/>
    </source>
</evidence>
<dbReference type="EMBL" id="JNVN01004581">
    <property type="protein sequence ID" value="KHJ30284.1"/>
    <property type="molecule type" value="Genomic_DNA"/>
</dbReference>
<dbReference type="HOGENOM" id="CLU_842492_0_0_1"/>
<gene>
    <name evidence="2" type="ORF">EV44_g3706</name>
</gene>
<organism evidence="2 3">
    <name type="scientific">Uncinula necator</name>
    <name type="common">Grape powdery mildew</name>
    <dbReference type="NCBI Taxonomy" id="52586"/>
    <lineage>
        <taxon>Eukaryota</taxon>
        <taxon>Fungi</taxon>
        <taxon>Dikarya</taxon>
        <taxon>Ascomycota</taxon>
        <taxon>Pezizomycotina</taxon>
        <taxon>Leotiomycetes</taxon>
        <taxon>Erysiphales</taxon>
        <taxon>Erysiphaceae</taxon>
        <taxon>Erysiphe</taxon>
    </lineage>
</organism>
<feature type="region of interest" description="Disordered" evidence="1">
    <location>
        <begin position="1"/>
        <end position="43"/>
    </location>
</feature>
<dbReference type="Proteomes" id="UP000030854">
    <property type="component" value="Unassembled WGS sequence"/>
</dbReference>
<evidence type="ECO:0000313" key="3">
    <source>
        <dbReference type="Proteomes" id="UP000030854"/>
    </source>
</evidence>
<name>A0A0B1P0H3_UNCNE</name>
<accession>A0A0B1P0H3</accession>
<protein>
    <submittedName>
        <fullName evidence="2">Uncharacterized protein</fullName>
    </submittedName>
</protein>
<comment type="caution">
    <text evidence="2">The sequence shown here is derived from an EMBL/GenBank/DDBJ whole genome shotgun (WGS) entry which is preliminary data.</text>
</comment>
<dbReference type="AlphaFoldDB" id="A0A0B1P0H3"/>
<reference evidence="2 3" key="1">
    <citation type="journal article" date="2014" name="BMC Genomics">
        <title>Adaptive genomic structural variation in the grape powdery mildew pathogen, Erysiphe necator.</title>
        <authorList>
            <person name="Jones L."/>
            <person name="Riaz S."/>
            <person name="Morales-Cruz A."/>
            <person name="Amrine K.C."/>
            <person name="McGuire B."/>
            <person name="Gubler W.D."/>
            <person name="Walker M.A."/>
            <person name="Cantu D."/>
        </authorList>
    </citation>
    <scope>NUCLEOTIDE SEQUENCE [LARGE SCALE GENOMIC DNA]</scope>
    <source>
        <strain evidence="3">c</strain>
    </source>
</reference>
<evidence type="ECO:0000313" key="2">
    <source>
        <dbReference type="EMBL" id="KHJ30284.1"/>
    </source>
</evidence>
<sequence length="330" mass="36341">MPRNHLSVPPQGPRNFPNQGRGMSGGPDNFVGSPTSGPSGTLIRGTYPALKPRSESLHLIIIGIESFDPARNGLSCVRCGEKGDTKVACRNKTIPYWEQAYLAEKFNPQRSETAYLIAITEEDERSENSARSGKNASGNTNKVISFDEFATEAAEPTYSDDKVENDGLQYQAAEHSDDDHLVSKAVSAMVAKRRRVGKAQEEEYEIPEIRTGGLKKAGNGQLKTIVDRLGQGSLNYIGLAKGFRADINLLDLLQASPEVMRQFRHFGTKQLSKKKSSKGKEKAQTRQEFQVHEEAGINEVLASSAEIFKRLIPVTHPDTKAWKVETIVKA</sequence>
<proteinExistence type="predicted"/>